<keyword evidence="5 10" id="KW-0472">Membrane</keyword>
<dbReference type="InterPro" id="IPR008952">
    <property type="entry name" value="Tetraspanin_EC2_sf"/>
</dbReference>
<comment type="subcellular location">
    <subcellularLocation>
        <location evidence="1">Lysosome membrane</location>
        <topology evidence="1">Multi-pass membrane protein</topology>
    </subcellularLocation>
    <subcellularLocation>
        <location evidence="10">Membrane</location>
        <topology evidence="10">Multi-pass membrane protein</topology>
    </subcellularLocation>
</comment>
<dbReference type="GO" id="GO:0005886">
    <property type="term" value="C:plasma membrane"/>
    <property type="evidence" value="ECO:0007669"/>
    <property type="project" value="TreeGrafter"/>
</dbReference>
<dbReference type="InterPro" id="IPR018503">
    <property type="entry name" value="Tetraspanin_CS"/>
</dbReference>
<feature type="transmembrane region" description="Helical" evidence="10">
    <location>
        <begin position="53"/>
        <end position="73"/>
    </location>
</feature>
<reference evidence="11" key="2">
    <citation type="submission" date="2025-08" db="UniProtKB">
        <authorList>
            <consortium name="Ensembl"/>
        </authorList>
    </citation>
    <scope>IDENTIFICATION</scope>
</reference>
<evidence type="ECO:0000313" key="11">
    <source>
        <dbReference type="Ensembl" id="ENSOMYP00000066424.2"/>
    </source>
</evidence>
<keyword evidence="6" id="KW-0325">Glycoprotein</keyword>
<evidence type="ECO:0000256" key="4">
    <source>
        <dbReference type="ARBA" id="ARBA00022989"/>
    </source>
</evidence>
<protein>
    <recommendedName>
        <fullName evidence="10">Tetraspanin</fullName>
    </recommendedName>
</protein>
<evidence type="ECO:0000256" key="7">
    <source>
        <dbReference type="ARBA" id="ARBA00023228"/>
    </source>
</evidence>
<dbReference type="AlphaFoldDB" id="A0A8C7W3H9"/>
<evidence type="ECO:0000256" key="9">
    <source>
        <dbReference type="ARBA" id="ARBA00054958"/>
    </source>
</evidence>
<dbReference type="GO" id="GO:0005765">
    <property type="term" value="C:lysosomal membrane"/>
    <property type="evidence" value="ECO:0007669"/>
    <property type="project" value="UniProtKB-SubCell"/>
</dbReference>
<feature type="transmembrane region" description="Helical" evidence="10">
    <location>
        <begin position="85"/>
        <end position="110"/>
    </location>
</feature>
<dbReference type="GeneID" id="110522897"/>
<dbReference type="Ensembl" id="ENSOMYT00000072352.2">
    <property type="protein sequence ID" value="ENSOMYP00000066424.2"/>
    <property type="gene ID" value="ENSOMYG00000030775.2"/>
</dbReference>
<evidence type="ECO:0000256" key="5">
    <source>
        <dbReference type="ARBA" id="ARBA00023136"/>
    </source>
</evidence>
<dbReference type="PANTHER" id="PTHR19282">
    <property type="entry name" value="TETRASPANIN"/>
    <property type="match status" value="1"/>
</dbReference>
<keyword evidence="3 10" id="KW-0812">Transmembrane</keyword>
<keyword evidence="7" id="KW-0458">Lysosome</keyword>
<dbReference type="OrthoDB" id="6134317at2759"/>
<organism evidence="11 12">
    <name type="scientific">Oncorhynchus mykiss</name>
    <name type="common">Rainbow trout</name>
    <name type="synonym">Salmo gairdneri</name>
    <dbReference type="NCBI Taxonomy" id="8022"/>
    <lineage>
        <taxon>Eukaryota</taxon>
        <taxon>Metazoa</taxon>
        <taxon>Chordata</taxon>
        <taxon>Craniata</taxon>
        <taxon>Vertebrata</taxon>
        <taxon>Euteleostomi</taxon>
        <taxon>Actinopterygii</taxon>
        <taxon>Neopterygii</taxon>
        <taxon>Teleostei</taxon>
        <taxon>Protacanthopterygii</taxon>
        <taxon>Salmoniformes</taxon>
        <taxon>Salmonidae</taxon>
        <taxon>Salmoninae</taxon>
        <taxon>Oncorhynchus</taxon>
    </lineage>
</organism>
<keyword evidence="12" id="KW-1185">Reference proteome</keyword>
<feature type="transmembrane region" description="Helical" evidence="10">
    <location>
        <begin position="12"/>
        <end position="33"/>
    </location>
</feature>
<evidence type="ECO:0000256" key="1">
    <source>
        <dbReference type="ARBA" id="ARBA00004155"/>
    </source>
</evidence>
<dbReference type="PROSITE" id="PS00421">
    <property type="entry name" value="TM4_1"/>
    <property type="match status" value="1"/>
</dbReference>
<name>A0A8C7W3H9_ONCMY</name>
<dbReference type="SUPFAM" id="SSF48652">
    <property type="entry name" value="Tetraspanin"/>
    <property type="match status" value="1"/>
</dbReference>
<accession>A0A8C7W3H9</accession>
<evidence type="ECO:0000256" key="3">
    <source>
        <dbReference type="ARBA" id="ARBA00022692"/>
    </source>
</evidence>
<feature type="transmembrane region" description="Helical" evidence="10">
    <location>
        <begin position="210"/>
        <end position="236"/>
    </location>
</feature>
<dbReference type="Gene3D" id="1.10.1450.10">
    <property type="entry name" value="Tetraspanin"/>
    <property type="match status" value="1"/>
</dbReference>
<comment type="function">
    <text evidence="9">Structural component of specialized membrane microdomains known as tetraspanin-enriched microdomains (TERMs), which act as platforms for receptor clustering and signaling. Participates thereby in diverse biological functions such as cell signal transduction, adhesion, migration and protein trafficking. Regulates neuronal differentiation in response to NGF by facilitating NGF-mediated activation of NTRK1/TRKA receptor tyrosine kinase and subsequent downstream signaling pathways. Plays a role in the inhibition of TNFalpha-induced apoptosis. Mechanistically, inhibits the NF-kappa-B signaling pathway by blocking phosphorylation of CHUK. Also promotes the stability of the thiamine transporter 1/SLC19A2 in intestinal epithelial cells leading to an increase of thiamine uptake process.</text>
</comment>
<reference evidence="11" key="1">
    <citation type="submission" date="2020-07" db="EMBL/GenBank/DDBJ databases">
        <title>A long reads based de novo assembly of the rainbow trout Arlee double haploid line genome.</title>
        <authorList>
            <person name="Gao G."/>
            <person name="Palti Y."/>
        </authorList>
    </citation>
    <scope>NUCLEOTIDE SEQUENCE [LARGE SCALE GENOMIC DNA]</scope>
</reference>
<gene>
    <name evidence="11" type="primary">LOC110522897</name>
</gene>
<proteinExistence type="inferred from homology"/>
<comment type="similarity">
    <text evidence="2 10">Belongs to the tetraspanin (TM4SF) family.</text>
</comment>
<dbReference type="CDD" id="cd03156">
    <property type="entry name" value="uroplakin_I_like_LEL"/>
    <property type="match status" value="1"/>
</dbReference>
<evidence type="ECO:0000256" key="2">
    <source>
        <dbReference type="ARBA" id="ARBA00006840"/>
    </source>
</evidence>
<dbReference type="GeneTree" id="ENSGT00940000158851"/>
<dbReference type="InterPro" id="IPR000301">
    <property type="entry name" value="Tetraspanin_animals"/>
</dbReference>
<sequence>MACFTFFKFMMVLFNLLILLGGLTLLGVGIWVHVDKGLFLQVLSPFSTLDMQFVNVCFFCIAIGGVLVLLGVLGCCGAHKGSKCLLLLFFSIILIIFIAEVAAGTVALAYSSFAEGILKAWATLVLKNQYGSDPVVTKIWNSTMIELNCCGFTNYTDFTDSYYSEQSEGSYPPSCCQLDTAPCSQQQAWHSAVQGCFKQLLKALQKHANIVGGIAVGIGGLEVAAMLVSMYLYCYLDNNVS</sequence>
<evidence type="ECO:0000256" key="10">
    <source>
        <dbReference type="RuleBase" id="RU361218"/>
    </source>
</evidence>
<dbReference type="InterPro" id="IPR018499">
    <property type="entry name" value="Tetraspanin/Peripherin"/>
</dbReference>
<evidence type="ECO:0000256" key="8">
    <source>
        <dbReference type="ARBA" id="ARBA00046464"/>
    </source>
</evidence>
<reference evidence="11" key="3">
    <citation type="submission" date="2025-09" db="UniProtKB">
        <authorList>
            <consortium name="Ensembl"/>
        </authorList>
    </citation>
    <scope>IDENTIFICATION</scope>
</reference>
<dbReference type="RefSeq" id="XP_036834587.1">
    <property type="nucleotide sequence ID" value="XM_036978692.1"/>
</dbReference>
<dbReference type="PIRSF" id="PIRSF002419">
    <property type="entry name" value="Tetraspanin"/>
    <property type="match status" value="1"/>
</dbReference>
<evidence type="ECO:0000313" key="12">
    <source>
        <dbReference type="Proteomes" id="UP000694395"/>
    </source>
</evidence>
<evidence type="ECO:0000256" key="6">
    <source>
        <dbReference type="ARBA" id="ARBA00023180"/>
    </source>
</evidence>
<dbReference type="PRINTS" id="PR00259">
    <property type="entry name" value="TMFOUR"/>
</dbReference>
<dbReference type="PANTHER" id="PTHR19282:SF216">
    <property type="entry name" value="TETRASPANIN-1"/>
    <property type="match status" value="1"/>
</dbReference>
<dbReference type="Pfam" id="PF00335">
    <property type="entry name" value="Tetraspanin"/>
    <property type="match status" value="1"/>
</dbReference>
<comment type="subunit">
    <text evidence="8">Interacts with SLC19A2. Interacts with NTRK1/TRKA.</text>
</comment>
<keyword evidence="4 10" id="KW-1133">Transmembrane helix</keyword>
<dbReference type="Proteomes" id="UP000694395">
    <property type="component" value="Chromosome 5"/>
</dbReference>